<gene>
    <name evidence="1" type="ORF">DILT_LOCUS18887</name>
</gene>
<sequence length="103" mass="11878">MLVCKVTPEIKLPNGCQANLEDETKAYFLVICTSAEGILKAQTLGPEIARMLRQKFAILHQIDEINRKLKENQAGKVQFSLQPWRVFPDNVLLVRKIWNLRNM</sequence>
<dbReference type="AlphaFoldDB" id="A0A3P7NJ12"/>
<accession>A0A3P7NJ12</accession>
<dbReference type="Proteomes" id="UP000281553">
    <property type="component" value="Unassembled WGS sequence"/>
</dbReference>
<protein>
    <submittedName>
        <fullName evidence="1">Uncharacterized protein</fullName>
    </submittedName>
</protein>
<keyword evidence="2" id="KW-1185">Reference proteome</keyword>
<evidence type="ECO:0000313" key="1">
    <source>
        <dbReference type="EMBL" id="VDN42695.1"/>
    </source>
</evidence>
<dbReference type="EMBL" id="UYRU01105371">
    <property type="protein sequence ID" value="VDN42695.1"/>
    <property type="molecule type" value="Genomic_DNA"/>
</dbReference>
<proteinExistence type="predicted"/>
<name>A0A3P7NJ12_DIBLA</name>
<dbReference type="OrthoDB" id="424249at2759"/>
<reference evidence="1 2" key="1">
    <citation type="submission" date="2018-11" db="EMBL/GenBank/DDBJ databases">
        <authorList>
            <consortium name="Pathogen Informatics"/>
        </authorList>
    </citation>
    <scope>NUCLEOTIDE SEQUENCE [LARGE SCALE GENOMIC DNA]</scope>
</reference>
<evidence type="ECO:0000313" key="2">
    <source>
        <dbReference type="Proteomes" id="UP000281553"/>
    </source>
</evidence>
<organism evidence="1 2">
    <name type="scientific">Dibothriocephalus latus</name>
    <name type="common">Fish tapeworm</name>
    <name type="synonym">Diphyllobothrium latum</name>
    <dbReference type="NCBI Taxonomy" id="60516"/>
    <lineage>
        <taxon>Eukaryota</taxon>
        <taxon>Metazoa</taxon>
        <taxon>Spiralia</taxon>
        <taxon>Lophotrochozoa</taxon>
        <taxon>Platyhelminthes</taxon>
        <taxon>Cestoda</taxon>
        <taxon>Eucestoda</taxon>
        <taxon>Diphyllobothriidea</taxon>
        <taxon>Diphyllobothriidae</taxon>
        <taxon>Dibothriocephalus</taxon>
    </lineage>
</organism>